<dbReference type="Pfam" id="PF11974">
    <property type="entry name" value="bMG3"/>
    <property type="match status" value="1"/>
</dbReference>
<evidence type="ECO:0000256" key="2">
    <source>
        <dbReference type="ARBA" id="ARBA00022729"/>
    </source>
</evidence>
<accession>A0A521AL88</accession>
<dbReference type="EMBL" id="FXTO01000001">
    <property type="protein sequence ID" value="SMO35565.1"/>
    <property type="molecule type" value="Genomic_DNA"/>
</dbReference>
<dbReference type="Pfam" id="PF07678">
    <property type="entry name" value="TED_complement"/>
    <property type="match status" value="1"/>
</dbReference>
<dbReference type="Proteomes" id="UP000316030">
    <property type="component" value="Unassembled WGS sequence"/>
</dbReference>
<sequence>MRRIFLAALTALIGIAPAFAADEMPDKRLIVTSNVDFYGADLNSLFDTTYQACVNLCLSNDQCRAFTFNNRSKSCFAKSSVSEKKPYDGAWSAEVVPVSDTAKKLAAKRAKDLGFFNDYDIKTARDQAQQIGGTHPSGQYTPDMLIDAAASSRAAQDWLNAMRWTGAAVSHLDRSDLWAEYARLNLLIDTKNSSERRKYTARARLASINAYLRADSVAQQVSALQVMADALERYGAGRDMVRALRLAEGLQPNRQDIQDALDAAIAKYGFRITEHQVENDLATPRICAEFSEDLVKTGVDYSTYVRLPAADMAVQASGTRLCLEGVEHGSRYRVTFREGLPAQSGEKLIKDVELNLYVRDRTPSVKFPGRGYVLPRSDDAGLPIETVNLSSVDLKLRRVSDRNLLRAIQDSYFGRPLSSWEERNFSEEIAEDVWQGTGQVQQELNRDMTTRLPMGDIIRDLPAGIYALSAAVPGADPYDNPGATQWFVLSDLGISSLSGVDGLHVFVRSLQSAAAKDGVQVSLLSAANRVLGTVQTDADGHAVFAGGLTRGTGGAAPALLVVEQGDQDIAFLSLKDPAFDLSDRGVEGREPSPPIDVFLTTDRGAYRAGETVYATALARDGVAKALPGLPLTAILTRPDGVEYARHLSAQDTVGGHVFQMPLGSTVPRGTWKLEVKADIEAAPLTTAKFLVEDFLPERIDFDLTLPEGTLRLSDAPDIQVSARYLFGAPGAGLKAEGLITLSETDTLDGFPGYQFGRYDTRFSPRTEYSDGGTTDAQGNTTIPIAVGDITGADGPLTARITVNMYEGSGRPVQRNITRTVAPDKPLIGIKPLFDGVIPEGTEATLQVLALSPALTPTAMNVRWTVNRVERRYQWYQQYGNWDWEPITTRKRIASGDATLGAEPLPLSADVDWGNYELVVESLDDPSVSASASFYAGWYAPADVTTTPDTLELSLDRPDYRSGDTAQLRLVPRYAGTALITVLSNRVIAMKTVEVSEGENLIPLAVTDEWGAGAYVTASVIRPMDVAAGHNPARSMGLSYAKIDPAEKQLNVSFDAPAESDPRGTLSAAVQVDGIAPGETAYVTVAAVDLGILNLTGFQSPAPSDHYFGQRRLGVEIRDVYGRLIDGMNGAMGQVRSGGDGSSGARFQSPPPTEELVAFFSGPVQVGPDGRANVVFEMPAFNGTVRLMAVAWSNTAVGQAEADVLVRDPVVVTASLPRFLSPDDTSRLLLEVVHATGPAGRMGLDVSADGVTLTGMVPSGLDLADKGKQVLSLPITAGAVGDHTIRIALTTPAGRQLVKDLIVPVRQNDPAISTTRRFDLAAGDTFTLDDNVFAELRAGTGQATFTAGPLAALNTPALLAALNRYPYGCTEQVTSQAMPLLYLSSVAQAMGLGNRIDIDKRVDQAIERVLTRQSSGGGFGLWSADSGDLWLDAYVSDFLSRARAEGHPVPDLAFRLAMDNLRNRINYASDFDSGGQELAYALMVLAREGAASMSDLRYYADVKGDAFATPMAAAQLGAALAFYGDQTRADAMFTRAARMIQPDEQTPVWRADYGTHLRDAAAVLSLAVEAGSTAVNPAALAGRIGSAGRNLSTQESVWALMAAHAMVQDPGVSGLEIDGEPATGPLVRMFDAQVGQPVAVRNTRATPVQITLTTTGVPDTPTQAGGYGYAIKRDYYTPDGTPRTLDQVKTGDRIVVVLTVTPFEKAGARLMVNDPLPAGLEIDNPNLLRSGDIREMAWLDPAYTETAEFRADRFMAAVNWTSDKPFQLAYIVRAISPGQFHHPAATVEDMYRPQYAANTAAGQVVIAE</sequence>
<dbReference type="InterPro" id="IPR003609">
    <property type="entry name" value="Pan_app"/>
</dbReference>
<evidence type="ECO:0000256" key="1">
    <source>
        <dbReference type="ARBA" id="ARBA00010556"/>
    </source>
</evidence>
<dbReference type="InterPro" id="IPR047565">
    <property type="entry name" value="Alpha-macroglob_thiol-ester_cl"/>
</dbReference>
<dbReference type="GO" id="GO:0006508">
    <property type="term" value="P:proteolysis"/>
    <property type="evidence" value="ECO:0007669"/>
    <property type="project" value="InterPro"/>
</dbReference>
<keyword evidence="4" id="KW-1015">Disulfide bond</keyword>
<dbReference type="PANTHER" id="PTHR40094:SF1">
    <property type="entry name" value="UBIQUITIN DOMAIN-CONTAINING PROTEIN"/>
    <property type="match status" value="1"/>
</dbReference>
<dbReference type="OrthoDB" id="9767116at2"/>
<dbReference type="Pfam" id="PF00024">
    <property type="entry name" value="PAN_1"/>
    <property type="match status" value="1"/>
</dbReference>
<dbReference type="CDD" id="cd02891">
    <property type="entry name" value="A2M_like"/>
    <property type="match status" value="1"/>
</dbReference>
<dbReference type="GO" id="GO:0004866">
    <property type="term" value="F:endopeptidase inhibitor activity"/>
    <property type="evidence" value="ECO:0007669"/>
    <property type="project" value="InterPro"/>
</dbReference>
<evidence type="ECO:0000256" key="4">
    <source>
        <dbReference type="ARBA" id="ARBA00023157"/>
    </source>
</evidence>
<organism evidence="7 8">
    <name type="scientific">Thalassovita litoralis</name>
    <dbReference type="NCBI Taxonomy" id="1010611"/>
    <lineage>
        <taxon>Bacteria</taxon>
        <taxon>Pseudomonadati</taxon>
        <taxon>Pseudomonadota</taxon>
        <taxon>Alphaproteobacteria</taxon>
        <taxon>Rhodobacterales</taxon>
        <taxon>Roseobacteraceae</taxon>
        <taxon>Thalassovita</taxon>
    </lineage>
</organism>
<dbReference type="GO" id="GO:0005615">
    <property type="term" value="C:extracellular space"/>
    <property type="evidence" value="ECO:0007669"/>
    <property type="project" value="InterPro"/>
</dbReference>
<reference evidence="7 8" key="1">
    <citation type="submission" date="2017-05" db="EMBL/GenBank/DDBJ databases">
        <authorList>
            <person name="Varghese N."/>
            <person name="Submissions S."/>
        </authorList>
    </citation>
    <scope>NUCLEOTIDE SEQUENCE [LARGE SCALE GENOMIC DNA]</scope>
    <source>
        <strain evidence="7 8">DSM 29506</strain>
    </source>
</reference>
<dbReference type="SMART" id="SM01360">
    <property type="entry name" value="A2M"/>
    <property type="match status" value="1"/>
</dbReference>
<evidence type="ECO:0000313" key="8">
    <source>
        <dbReference type="Proteomes" id="UP000316030"/>
    </source>
</evidence>
<dbReference type="Pfam" id="PF17962">
    <property type="entry name" value="bMG6"/>
    <property type="match status" value="1"/>
</dbReference>
<name>A0A521AL88_9RHOB</name>
<dbReference type="InterPro" id="IPR000177">
    <property type="entry name" value="Apple"/>
</dbReference>
<dbReference type="RefSeq" id="WP_142491551.1">
    <property type="nucleotide sequence ID" value="NZ_FXTO01000001.1"/>
</dbReference>
<keyword evidence="8" id="KW-1185">Reference proteome</keyword>
<feature type="chain" id="PRO_5021883611" description="Apple domain-containing protein" evidence="5">
    <location>
        <begin position="21"/>
        <end position="1807"/>
    </location>
</feature>
<dbReference type="Gene3D" id="2.60.40.1930">
    <property type="match status" value="1"/>
</dbReference>
<dbReference type="SMART" id="SM01419">
    <property type="entry name" value="Thiol-ester_cl"/>
    <property type="match status" value="1"/>
</dbReference>
<dbReference type="InterPro" id="IPR051802">
    <property type="entry name" value="YfhM-like"/>
</dbReference>
<dbReference type="PIRSF" id="PIRSF038980">
    <property type="entry name" value="A2M_bac"/>
    <property type="match status" value="1"/>
</dbReference>
<feature type="domain" description="Apple" evidence="6">
    <location>
        <begin position="24"/>
        <end position="102"/>
    </location>
</feature>
<dbReference type="SUPFAM" id="SSF57414">
    <property type="entry name" value="Hairpin loop containing domain-like"/>
    <property type="match status" value="1"/>
</dbReference>
<dbReference type="InterPro" id="IPR011625">
    <property type="entry name" value="A2M_N_BRD"/>
</dbReference>
<dbReference type="Pfam" id="PF07703">
    <property type="entry name" value="A2M_BRD"/>
    <property type="match status" value="1"/>
</dbReference>
<dbReference type="InterPro" id="IPR021868">
    <property type="entry name" value="Alpha_2_Macroglob_MG3"/>
</dbReference>
<dbReference type="Pfam" id="PF17973">
    <property type="entry name" value="bMG10"/>
    <property type="match status" value="1"/>
</dbReference>
<dbReference type="Pfam" id="PF01835">
    <property type="entry name" value="MG2"/>
    <property type="match status" value="1"/>
</dbReference>
<dbReference type="InterPro" id="IPR026284">
    <property type="entry name" value="A2MG_proteobact"/>
</dbReference>
<comment type="similarity">
    <text evidence="1">Belongs to the protease inhibitor I39 (alpha-2-macroglobulin) family. Bacterial alpha-2-macroglobulin subfamily.</text>
</comment>
<dbReference type="InterPro" id="IPR041462">
    <property type="entry name" value="Bact_A2M_MG6"/>
</dbReference>
<evidence type="ECO:0000256" key="5">
    <source>
        <dbReference type="SAM" id="SignalP"/>
    </source>
</evidence>
<dbReference type="PANTHER" id="PTHR40094">
    <property type="entry name" value="ALPHA-2-MACROGLOBULIN HOMOLOG"/>
    <property type="match status" value="1"/>
</dbReference>
<dbReference type="Gene3D" id="1.50.10.20">
    <property type="match status" value="1"/>
</dbReference>
<dbReference type="PROSITE" id="PS50948">
    <property type="entry name" value="PAN"/>
    <property type="match status" value="1"/>
</dbReference>
<dbReference type="Pfam" id="PF17972">
    <property type="entry name" value="bMG5"/>
    <property type="match status" value="1"/>
</dbReference>
<dbReference type="Pfam" id="PF00207">
    <property type="entry name" value="A2M"/>
    <property type="match status" value="1"/>
</dbReference>
<dbReference type="InterPro" id="IPR001599">
    <property type="entry name" value="Macroglobln_a2"/>
</dbReference>
<gene>
    <name evidence="7" type="ORF">SAMN06265173_101242</name>
</gene>
<dbReference type="CDD" id="cd01100">
    <property type="entry name" value="APPLE_Factor_XI_like"/>
    <property type="match status" value="1"/>
</dbReference>
<protein>
    <recommendedName>
        <fullName evidence="6">Apple domain-containing protein</fullName>
    </recommendedName>
</protein>
<evidence type="ECO:0000256" key="3">
    <source>
        <dbReference type="ARBA" id="ARBA00022737"/>
    </source>
</evidence>
<keyword evidence="2 5" id="KW-0732">Signal</keyword>
<dbReference type="InterPro" id="IPR049120">
    <property type="entry name" value="A2M_bMG2"/>
</dbReference>
<dbReference type="Gene3D" id="3.50.4.10">
    <property type="entry name" value="Hepatocyte Growth Factor"/>
    <property type="match status" value="1"/>
</dbReference>
<dbReference type="InterPro" id="IPR002890">
    <property type="entry name" value="MG2"/>
</dbReference>
<dbReference type="InterPro" id="IPR011626">
    <property type="entry name" value="Alpha-macroglobulin_TED"/>
</dbReference>
<dbReference type="SMART" id="SM00223">
    <property type="entry name" value="APPLE"/>
    <property type="match status" value="1"/>
</dbReference>
<dbReference type="Pfam" id="PF21142">
    <property type="entry name" value="A2M_bMG2"/>
    <property type="match status" value="1"/>
</dbReference>
<evidence type="ECO:0000313" key="7">
    <source>
        <dbReference type="EMBL" id="SMO35565.1"/>
    </source>
</evidence>
<dbReference type="SMART" id="SM01359">
    <property type="entry name" value="A2M_N_2"/>
    <property type="match status" value="1"/>
</dbReference>
<feature type="signal peptide" evidence="5">
    <location>
        <begin position="1"/>
        <end position="20"/>
    </location>
</feature>
<keyword evidence="3" id="KW-0677">Repeat</keyword>
<dbReference type="InterPro" id="IPR041203">
    <property type="entry name" value="Bact_A2M_MG5"/>
</dbReference>
<evidence type="ECO:0000259" key="6">
    <source>
        <dbReference type="PROSITE" id="PS50948"/>
    </source>
</evidence>
<proteinExistence type="inferred from homology"/>
<dbReference type="InterPro" id="IPR008930">
    <property type="entry name" value="Terpenoid_cyclase/PrenylTrfase"/>
</dbReference>
<dbReference type="InterPro" id="IPR041246">
    <property type="entry name" value="Bact_MG10"/>
</dbReference>
<dbReference type="SUPFAM" id="SSF48239">
    <property type="entry name" value="Terpenoid cyclases/Protein prenyltransferases"/>
    <property type="match status" value="1"/>
</dbReference>